<dbReference type="EMBL" id="LUCS01000009">
    <property type="protein sequence ID" value="KAF6511963.1"/>
    <property type="molecule type" value="Genomic_DNA"/>
</dbReference>
<proteinExistence type="predicted"/>
<evidence type="ECO:0000313" key="1">
    <source>
        <dbReference type="EMBL" id="KAF6511963.1"/>
    </source>
</evidence>
<accession>A0ABQ7HIH0</accession>
<dbReference type="Proteomes" id="UP000773850">
    <property type="component" value="Unassembled WGS sequence"/>
</dbReference>
<sequence length="38" mass="4514">MRIPLHGIALYSMERRTASHPKNLHLFFIEKDGFPIYN</sequence>
<protein>
    <submittedName>
        <fullName evidence="1">Uncharacterized protein</fullName>
    </submittedName>
</protein>
<reference evidence="1 2" key="1">
    <citation type="submission" date="2016-03" db="EMBL/GenBank/DDBJ databases">
        <title>Spore heat resistance.</title>
        <authorList>
            <person name="Boekhorst J."/>
            <person name="Berendsen E.M."/>
            <person name="Wells-Bennik M.H."/>
            <person name="Kuipers O.P."/>
        </authorList>
    </citation>
    <scope>NUCLEOTIDE SEQUENCE [LARGE SCALE GENOMIC DNA]</scope>
    <source>
        <strain evidence="1 2">GS8</strain>
    </source>
</reference>
<organism evidence="1 2">
    <name type="scientific">Geobacillus stearothermophilus</name>
    <name type="common">Bacillus stearothermophilus</name>
    <dbReference type="NCBI Taxonomy" id="1422"/>
    <lineage>
        <taxon>Bacteria</taxon>
        <taxon>Bacillati</taxon>
        <taxon>Bacillota</taxon>
        <taxon>Bacilli</taxon>
        <taxon>Bacillales</taxon>
        <taxon>Anoxybacillaceae</taxon>
        <taxon>Geobacillus</taxon>
    </lineage>
</organism>
<name>A0ABQ7HIH0_GEOSE</name>
<evidence type="ECO:0000313" key="2">
    <source>
        <dbReference type="Proteomes" id="UP000773850"/>
    </source>
</evidence>
<comment type="caution">
    <text evidence="1">The sequence shown here is derived from an EMBL/GenBank/DDBJ whole genome shotgun (WGS) entry which is preliminary data.</text>
</comment>
<gene>
    <name evidence="1" type="ORF">GS8_262</name>
</gene>
<keyword evidence="2" id="KW-1185">Reference proteome</keyword>